<name>A0ABD3RCG5_9STRA</name>
<sequence>MHSILGYGGPTVILIRSKDNSDKGKCVRGVFGAYTFTPWTQESSQYYGNSDCFLFRLGPDPMAIYRPTSGGEDDMGTFGMSKAASTEQETRNYMYLNSEARSKGYDGLSHGIGFGGTSDMPRLFIDEVLDGCRAAPDDLTFGKGQLLSGVKDFSSATSHFEVEAIEVWGVGTSQLIEDALLARDGQRQDAQKKIRQVMKGAKGQFLDDFQSGLAGNKLFQHRDQIQGREGDCDIDRVEEEKV</sequence>
<evidence type="ECO:0000256" key="3">
    <source>
        <dbReference type="ARBA" id="ARBA00023128"/>
    </source>
</evidence>
<dbReference type="SMART" id="SM00584">
    <property type="entry name" value="TLDc"/>
    <property type="match status" value="1"/>
</dbReference>
<dbReference type="PANTHER" id="PTHR23354:SF62">
    <property type="entry name" value="MUSTARD, ISOFORM V"/>
    <property type="match status" value="1"/>
</dbReference>
<evidence type="ECO:0000313" key="6">
    <source>
        <dbReference type="EMBL" id="KAL3810067.1"/>
    </source>
</evidence>
<dbReference type="PROSITE" id="PS51886">
    <property type="entry name" value="TLDC"/>
    <property type="match status" value="1"/>
</dbReference>
<accession>A0ABD3RCG5</accession>
<dbReference type="EMBL" id="JALLPB020000355">
    <property type="protein sequence ID" value="KAL3810067.1"/>
    <property type="molecule type" value="Genomic_DNA"/>
</dbReference>
<dbReference type="InterPro" id="IPR006571">
    <property type="entry name" value="TLDc_dom"/>
</dbReference>
<comment type="caution">
    <text evidence="6">The sequence shown here is derived from an EMBL/GenBank/DDBJ whole genome shotgun (WGS) entry which is preliminary data.</text>
</comment>
<protein>
    <recommendedName>
        <fullName evidence="4">Oxidation resistance protein 1</fullName>
    </recommendedName>
</protein>
<organism evidence="6 7">
    <name type="scientific">Cyclostephanos tholiformis</name>
    <dbReference type="NCBI Taxonomy" id="382380"/>
    <lineage>
        <taxon>Eukaryota</taxon>
        <taxon>Sar</taxon>
        <taxon>Stramenopiles</taxon>
        <taxon>Ochrophyta</taxon>
        <taxon>Bacillariophyta</taxon>
        <taxon>Coscinodiscophyceae</taxon>
        <taxon>Thalassiosirophycidae</taxon>
        <taxon>Stephanodiscales</taxon>
        <taxon>Stephanodiscaceae</taxon>
        <taxon>Cyclostephanos</taxon>
    </lineage>
</organism>
<evidence type="ECO:0000313" key="7">
    <source>
        <dbReference type="Proteomes" id="UP001530377"/>
    </source>
</evidence>
<keyword evidence="7" id="KW-1185">Reference proteome</keyword>
<dbReference type="PANTHER" id="PTHR23354">
    <property type="entry name" value="NUCLEOLAR PROTEIN 7/ESTROGEN RECEPTOR COACTIVATOR-RELATED"/>
    <property type="match status" value="1"/>
</dbReference>
<evidence type="ECO:0000256" key="1">
    <source>
        <dbReference type="ARBA" id="ARBA00004173"/>
    </source>
</evidence>
<dbReference type="Pfam" id="PF07534">
    <property type="entry name" value="TLD"/>
    <property type="match status" value="1"/>
</dbReference>
<evidence type="ECO:0000256" key="4">
    <source>
        <dbReference type="ARBA" id="ARBA00040604"/>
    </source>
</evidence>
<feature type="domain" description="TLDc" evidence="5">
    <location>
        <begin position="1"/>
        <end position="171"/>
    </location>
</feature>
<comment type="similarity">
    <text evidence="2">Belongs to the OXR1 family.</text>
</comment>
<evidence type="ECO:0000256" key="2">
    <source>
        <dbReference type="ARBA" id="ARBA00009540"/>
    </source>
</evidence>
<evidence type="ECO:0000259" key="5">
    <source>
        <dbReference type="PROSITE" id="PS51886"/>
    </source>
</evidence>
<gene>
    <name evidence="6" type="ORF">ACHAXA_007817</name>
</gene>
<dbReference type="AlphaFoldDB" id="A0ABD3RCG5"/>
<proteinExistence type="inferred from homology"/>
<comment type="subcellular location">
    <subcellularLocation>
        <location evidence="1">Mitochondrion</location>
    </subcellularLocation>
</comment>
<dbReference type="Proteomes" id="UP001530377">
    <property type="component" value="Unassembled WGS sequence"/>
</dbReference>
<keyword evidence="3" id="KW-0496">Mitochondrion</keyword>
<dbReference type="GO" id="GO:0005739">
    <property type="term" value="C:mitochondrion"/>
    <property type="evidence" value="ECO:0007669"/>
    <property type="project" value="UniProtKB-SubCell"/>
</dbReference>
<reference evidence="6 7" key="1">
    <citation type="submission" date="2024-10" db="EMBL/GenBank/DDBJ databases">
        <title>Updated reference genomes for cyclostephanoid diatoms.</title>
        <authorList>
            <person name="Roberts W.R."/>
            <person name="Alverson A.J."/>
        </authorList>
    </citation>
    <scope>NUCLEOTIDE SEQUENCE [LARGE SCALE GENOMIC DNA]</scope>
    <source>
        <strain evidence="6 7">AJA228-03</strain>
    </source>
</reference>